<keyword evidence="4" id="KW-0539">Nucleus</keyword>
<keyword evidence="2" id="KW-0805">Transcription regulation</keyword>
<dbReference type="GO" id="GO:0005634">
    <property type="term" value="C:nucleus"/>
    <property type="evidence" value="ECO:0007669"/>
    <property type="project" value="TreeGrafter"/>
</dbReference>
<dbReference type="AlphaFoldDB" id="A0AA88QUA5"/>
<dbReference type="Gene3D" id="1.10.10.60">
    <property type="entry name" value="Homeodomain-like"/>
    <property type="match status" value="1"/>
</dbReference>
<dbReference type="NCBIfam" id="TIGR01557">
    <property type="entry name" value="myb_SHAQKYF"/>
    <property type="match status" value="1"/>
</dbReference>
<dbReference type="Gene3D" id="3.40.630.10">
    <property type="entry name" value="Zn peptidases"/>
    <property type="match status" value="1"/>
</dbReference>
<feature type="region of interest" description="Disordered" evidence="5">
    <location>
        <begin position="76"/>
        <end position="103"/>
    </location>
</feature>
<dbReference type="EMBL" id="JAVXUO010002003">
    <property type="protein sequence ID" value="KAK2977179.1"/>
    <property type="molecule type" value="Genomic_DNA"/>
</dbReference>
<dbReference type="GO" id="GO:0003700">
    <property type="term" value="F:DNA-binding transcription factor activity"/>
    <property type="evidence" value="ECO:0007669"/>
    <property type="project" value="InterPro"/>
</dbReference>
<name>A0AA88QUA5_9ASTE</name>
<sequence>MAIAINKKTLNLEHSRAYVNMLYTHENSQGNPDLGASNSEDYLTLSRVEEFSRYKDLNSFVLPIIKTPSFNHHIKSFAEGRDDDNNNNQSVEIDEEPDPSDSWKIRWTDDDLNSHVDNCNDESSARNAAAVKRSRLVWTPQLHKRFVDVVAHLGIKKAVSKTIMQLMNVEGLSSEGPLPSNHLFASTPVPQSLHEPTGSGHMPILMNYSPQMMQMQADLLKYKFGFDEAFNYKEEKDLDGGLAPASRNGSTYIKEGKISYVEDIGDGLESPPAALVGLFSGCNAGKQVVVVAHEEPIAGHAYVQISCFPVEMYHKGISNNIEDVGEEEDKGRNEQTLGRQTSSPLSTPNFLLSQAQSLFFHAQTLELIKGKPIILLKRPDKNPSLPSILLNSHTDVVLAEHHK</sequence>
<dbReference type="InterPro" id="IPR006447">
    <property type="entry name" value="Myb_dom_plants"/>
</dbReference>
<evidence type="ECO:0000313" key="6">
    <source>
        <dbReference type="EMBL" id="KAK2977179.1"/>
    </source>
</evidence>
<keyword evidence="7" id="KW-1185">Reference proteome</keyword>
<evidence type="ECO:0000256" key="1">
    <source>
        <dbReference type="ARBA" id="ARBA00022801"/>
    </source>
</evidence>
<keyword evidence="3" id="KW-0804">Transcription</keyword>
<dbReference type="InterPro" id="IPR009057">
    <property type="entry name" value="Homeodomain-like_sf"/>
</dbReference>
<accession>A0AA88QUA5</accession>
<feature type="region of interest" description="Disordered" evidence="5">
    <location>
        <begin position="323"/>
        <end position="345"/>
    </location>
</feature>
<protein>
    <submittedName>
        <fullName evidence="6">Uncharacterized protein</fullName>
    </submittedName>
</protein>
<feature type="compositionally biased region" description="Polar residues" evidence="5">
    <location>
        <begin position="334"/>
        <end position="345"/>
    </location>
</feature>
<dbReference type="InterPro" id="IPR001261">
    <property type="entry name" value="ArgE/DapE_CS"/>
</dbReference>
<gene>
    <name evidence="6" type="ORF">RJ640_000430</name>
</gene>
<evidence type="ECO:0000256" key="5">
    <source>
        <dbReference type="SAM" id="MobiDB-lite"/>
    </source>
</evidence>
<evidence type="ECO:0000256" key="3">
    <source>
        <dbReference type="ARBA" id="ARBA00023163"/>
    </source>
</evidence>
<dbReference type="PANTHER" id="PTHR31442:SF21">
    <property type="entry name" value="TRANSCRIPTION FACTOR BOA-RELATED"/>
    <property type="match status" value="1"/>
</dbReference>
<comment type="caution">
    <text evidence="6">The sequence shown here is derived from an EMBL/GenBank/DDBJ whole genome shotgun (WGS) entry which is preliminary data.</text>
</comment>
<dbReference type="PROSITE" id="PS00758">
    <property type="entry name" value="ARGE_DAPE_CPG2_1"/>
    <property type="match status" value="1"/>
</dbReference>
<dbReference type="InterPro" id="IPR044841">
    <property type="entry name" value="LUX/BOA-like"/>
</dbReference>
<evidence type="ECO:0000313" key="7">
    <source>
        <dbReference type="Proteomes" id="UP001187471"/>
    </source>
</evidence>
<reference evidence="6" key="1">
    <citation type="submission" date="2022-12" db="EMBL/GenBank/DDBJ databases">
        <title>Draft genome assemblies for two species of Escallonia (Escalloniales).</title>
        <authorList>
            <person name="Chanderbali A."/>
            <person name="Dervinis C."/>
            <person name="Anghel I."/>
            <person name="Soltis D."/>
            <person name="Soltis P."/>
            <person name="Zapata F."/>
        </authorList>
    </citation>
    <scope>NUCLEOTIDE SEQUENCE</scope>
    <source>
        <strain evidence="6">UCBG92.1500</strain>
        <tissue evidence="6">Leaf</tissue>
    </source>
</reference>
<keyword evidence="1" id="KW-0378">Hydrolase</keyword>
<dbReference type="Proteomes" id="UP001187471">
    <property type="component" value="Unassembled WGS sequence"/>
</dbReference>
<proteinExistence type="predicted"/>
<evidence type="ECO:0000256" key="4">
    <source>
        <dbReference type="ARBA" id="ARBA00023242"/>
    </source>
</evidence>
<dbReference type="PANTHER" id="PTHR31442">
    <property type="entry name" value="HOMEODOMAIN-LIKE SUPERFAMILY PROTEIN-RELATED"/>
    <property type="match status" value="1"/>
</dbReference>
<evidence type="ECO:0000256" key="2">
    <source>
        <dbReference type="ARBA" id="ARBA00023015"/>
    </source>
</evidence>
<dbReference type="GO" id="GO:0003677">
    <property type="term" value="F:DNA binding"/>
    <property type="evidence" value="ECO:0007669"/>
    <property type="project" value="InterPro"/>
</dbReference>
<dbReference type="Gene3D" id="3.40.50.720">
    <property type="entry name" value="NAD(P)-binding Rossmann-like Domain"/>
    <property type="match status" value="1"/>
</dbReference>
<dbReference type="SUPFAM" id="SSF46689">
    <property type="entry name" value="Homeodomain-like"/>
    <property type="match status" value="1"/>
</dbReference>
<dbReference type="Gene3D" id="3.90.180.10">
    <property type="entry name" value="Medium-chain alcohol dehydrogenases, catalytic domain"/>
    <property type="match status" value="1"/>
</dbReference>
<organism evidence="6 7">
    <name type="scientific">Escallonia rubra</name>
    <dbReference type="NCBI Taxonomy" id="112253"/>
    <lineage>
        <taxon>Eukaryota</taxon>
        <taxon>Viridiplantae</taxon>
        <taxon>Streptophyta</taxon>
        <taxon>Embryophyta</taxon>
        <taxon>Tracheophyta</taxon>
        <taxon>Spermatophyta</taxon>
        <taxon>Magnoliopsida</taxon>
        <taxon>eudicotyledons</taxon>
        <taxon>Gunneridae</taxon>
        <taxon>Pentapetalae</taxon>
        <taxon>asterids</taxon>
        <taxon>campanulids</taxon>
        <taxon>Escalloniales</taxon>
        <taxon>Escalloniaceae</taxon>
        <taxon>Escallonia</taxon>
    </lineage>
</organism>